<proteinExistence type="predicted"/>
<dbReference type="EMBL" id="RRCT01000025">
    <property type="protein sequence ID" value="RQW73200.1"/>
    <property type="molecule type" value="Genomic_DNA"/>
</dbReference>
<evidence type="ECO:0000313" key="1">
    <source>
        <dbReference type="EMBL" id="RQW73200.1"/>
    </source>
</evidence>
<evidence type="ECO:0000313" key="2">
    <source>
        <dbReference type="Proteomes" id="UP000274033"/>
    </source>
</evidence>
<sequence length="165" mass="18640">MYNSPVLFFESVTLTEKLSPKTHFVKAAIICDEAYKEEAQQLQAQLYDTPSDTLIFENPADVRKFIVEQKMGTCFYIVANWDDAVTIFSTAVEEGVSEEELQVKTIGEKRKYVYCMKCFTPSEIDTQAKQVQCGCGAHLNVGPFYSKVRKGYIGYPFVPEAEGVM</sequence>
<comment type="caution">
    <text evidence="1">The sequence shown here is derived from an EMBL/GenBank/DDBJ whole genome shotgun (WGS) entry which is preliminary data.</text>
</comment>
<keyword evidence="2" id="KW-1185">Reference proteome</keyword>
<reference evidence="1 2" key="1">
    <citation type="journal article" date="2013" name="J. Microbiol.">
        <title>Lysinibacillus chungkukjangi sp. nov., isolated from Chungkukjang, Korean fermented soybean food.</title>
        <authorList>
            <person name="Kim S.J."/>
            <person name="Jang Y.H."/>
            <person name="Hamada M."/>
            <person name="Ahn J.H."/>
            <person name="Weon H.Y."/>
            <person name="Suzuki K."/>
            <person name="Whang K.S."/>
            <person name="Kwon S.W."/>
        </authorList>
    </citation>
    <scope>NUCLEOTIDE SEQUENCE [LARGE SCALE GENOMIC DNA]</scope>
    <source>
        <strain evidence="1 2">MCCC 1A12701</strain>
    </source>
</reference>
<accession>A0A3N9U9F2</accession>
<organism evidence="1 2">
    <name type="scientific">Lysinibacillus composti</name>
    <dbReference type="NCBI Taxonomy" id="720633"/>
    <lineage>
        <taxon>Bacteria</taxon>
        <taxon>Bacillati</taxon>
        <taxon>Bacillota</taxon>
        <taxon>Bacilli</taxon>
        <taxon>Bacillales</taxon>
        <taxon>Bacillaceae</taxon>
        <taxon>Lysinibacillus</taxon>
    </lineage>
</organism>
<dbReference type="Proteomes" id="UP000274033">
    <property type="component" value="Unassembled WGS sequence"/>
</dbReference>
<gene>
    <name evidence="1" type="ORF">EBB45_17710</name>
</gene>
<dbReference type="OrthoDB" id="2867625at2"/>
<name>A0A3N9U9F2_9BACI</name>
<protein>
    <submittedName>
        <fullName evidence="1">Uncharacterized protein</fullName>
    </submittedName>
</protein>
<dbReference type="RefSeq" id="WP_124766682.1">
    <property type="nucleotide sequence ID" value="NZ_JAFBDY010000023.1"/>
</dbReference>
<dbReference type="AlphaFoldDB" id="A0A3N9U9F2"/>